<keyword evidence="1" id="KW-1133">Transmembrane helix</keyword>
<gene>
    <name evidence="2" type="ORF">IM45_376</name>
</gene>
<feature type="transmembrane region" description="Helical" evidence="1">
    <location>
        <begin position="29"/>
        <end position="48"/>
    </location>
</feature>
<dbReference type="EMBL" id="CP008985">
    <property type="protein sequence ID" value="AIN47068.1"/>
    <property type="molecule type" value="Genomic_DNA"/>
</dbReference>
<dbReference type="GO" id="GO:0051301">
    <property type="term" value="P:cell division"/>
    <property type="evidence" value="ECO:0007669"/>
    <property type="project" value="UniProtKB-KW"/>
</dbReference>
<sequence>MDKIIVAQIDYIDRVSSTRHKKNHRKKNFFTMILLLVLIAFVSGINFFRVHNKSDKSVMVPIIKKHTGNGLPPKPKERWRYISELENR</sequence>
<dbReference type="eggNOG" id="COG3087">
    <property type="taxonomic scope" value="Bacteria"/>
</dbReference>
<dbReference type="AlphaFoldDB" id="A0A088NA87"/>
<accession>A0A088NA87</accession>
<name>A0A088NA87_9GAMM</name>
<evidence type="ECO:0000313" key="2">
    <source>
        <dbReference type="EMBL" id="AIN47068.1"/>
    </source>
</evidence>
<organism evidence="2 3">
    <name type="scientific">Candidatus Palibaumannia cicadellinicola</name>
    <dbReference type="NCBI Taxonomy" id="186490"/>
    <lineage>
        <taxon>Bacteria</taxon>
        <taxon>Pseudomonadati</taxon>
        <taxon>Pseudomonadota</taxon>
        <taxon>Gammaproteobacteria</taxon>
        <taxon>Candidatus Palibaumannia</taxon>
    </lineage>
</organism>
<keyword evidence="1" id="KW-0812">Transmembrane</keyword>
<keyword evidence="1" id="KW-0472">Membrane</keyword>
<keyword evidence="2" id="KW-0131">Cell cycle</keyword>
<reference evidence="2 3" key="1">
    <citation type="journal article" date="2014" name="MBio">
        <title>Differential genome evolution between companion symbionts in an insect-bacterial symbiosis.</title>
        <authorList>
            <person name="Bennett G.M."/>
            <person name="McCutcheon J.P."/>
            <person name="MacDonald B.R."/>
            <person name="Romanovicz D."/>
            <person name="Moran N.A."/>
        </authorList>
    </citation>
    <scope>NUCLEOTIDE SEQUENCE [LARGE SCALE GENOMIC DNA]</scope>
    <source>
        <strain evidence="2 3">BGSS</strain>
    </source>
</reference>
<proteinExistence type="predicted"/>
<evidence type="ECO:0000313" key="3">
    <source>
        <dbReference type="Proteomes" id="UP000067325"/>
    </source>
</evidence>
<protein>
    <submittedName>
        <fullName evidence="2">Cell division protein FtsN</fullName>
    </submittedName>
</protein>
<evidence type="ECO:0000256" key="1">
    <source>
        <dbReference type="SAM" id="Phobius"/>
    </source>
</evidence>
<keyword evidence="2" id="KW-0132">Cell division</keyword>
<dbReference type="Proteomes" id="UP000067325">
    <property type="component" value="Chromosome"/>
</dbReference>
<dbReference type="KEGG" id="bcib:IM45_376"/>